<accession>A0A8J3S525</accession>
<organism evidence="2 3">
    <name type="scientific">Planobispora rosea</name>
    <dbReference type="NCBI Taxonomy" id="35762"/>
    <lineage>
        <taxon>Bacteria</taxon>
        <taxon>Bacillati</taxon>
        <taxon>Actinomycetota</taxon>
        <taxon>Actinomycetes</taxon>
        <taxon>Streptosporangiales</taxon>
        <taxon>Streptosporangiaceae</taxon>
        <taxon>Planobispora</taxon>
    </lineage>
</organism>
<evidence type="ECO:0000313" key="3">
    <source>
        <dbReference type="Proteomes" id="UP000655044"/>
    </source>
</evidence>
<keyword evidence="3" id="KW-1185">Reference proteome</keyword>
<gene>
    <name evidence="2" type="ORF">Pro02_21060</name>
</gene>
<dbReference type="EMBL" id="BOOI01000017">
    <property type="protein sequence ID" value="GIH83698.1"/>
    <property type="molecule type" value="Genomic_DNA"/>
</dbReference>
<dbReference type="InterPro" id="IPR007742">
    <property type="entry name" value="NosD_dom"/>
</dbReference>
<dbReference type="SUPFAM" id="SSF51126">
    <property type="entry name" value="Pectin lyase-like"/>
    <property type="match status" value="1"/>
</dbReference>
<dbReference type="InterPro" id="IPR012334">
    <property type="entry name" value="Pectin_lyas_fold"/>
</dbReference>
<name>A0A8J3S525_PLARO</name>
<dbReference type="Gene3D" id="2.160.20.10">
    <property type="entry name" value="Single-stranded right-handed beta-helix, Pectin lyase-like"/>
    <property type="match status" value="1"/>
</dbReference>
<dbReference type="InterPro" id="IPR011050">
    <property type="entry name" value="Pectin_lyase_fold/virulence"/>
</dbReference>
<evidence type="ECO:0000313" key="2">
    <source>
        <dbReference type="EMBL" id="GIH83698.1"/>
    </source>
</evidence>
<dbReference type="Pfam" id="PF05048">
    <property type="entry name" value="NosD"/>
    <property type="match status" value="1"/>
</dbReference>
<dbReference type="OrthoDB" id="3333873at2"/>
<feature type="domain" description="Periplasmic copper-binding protein NosD beta helix" evidence="1">
    <location>
        <begin position="182"/>
        <end position="313"/>
    </location>
</feature>
<dbReference type="Proteomes" id="UP000655044">
    <property type="component" value="Unassembled WGS sequence"/>
</dbReference>
<proteinExistence type="predicted"/>
<protein>
    <submittedName>
        <fullName evidence="2">Hemolysin</fullName>
    </submittedName>
</protein>
<evidence type="ECO:0000259" key="1">
    <source>
        <dbReference type="Pfam" id="PF05048"/>
    </source>
</evidence>
<dbReference type="AlphaFoldDB" id="A0A8J3S525"/>
<sequence>MDRTGQRWIALGVGVVAVGGLLAPAPAGALASSGSPTPVGVAAAPGAAAAAGALASSGALAPAGNPVPAAGAVTAGTTYYVDSRAGDDSAAGTSVTTAWKSLDPVNAADLKPGDAVRLKRGGSWTGTLTLSGRGTAAAPITVGTYGEGVSPKISGRDGNCVVITGSYVRVIGIRASRCMWSGFEVSGDRNVLDAVQADGNISGVHIMGAHNTVKDSVLTGNDRMSVNTRGGDDDSGAFGVLLNGDDNLITGNLITGSYAASHDYRADGAAVEVYNGDRNRVTHNIARNNETFVELGAQKGKTATGNVFAHNLVTSSRRRAAFLVTRGARHSVGPVKGTVAVHNTVRLPGRDTIGWSCHHGCSPAILKLRNNVIVVGGTAGFEDGKGADEAGSVYQGRRKFKLGPKSVMADPRFRSAGNMRPGPGSPVFGRGVKLGPSWYGGAALARDLSGRPLPANPAAGAYQQ</sequence>
<comment type="caution">
    <text evidence="2">The sequence shown here is derived from an EMBL/GenBank/DDBJ whole genome shotgun (WGS) entry which is preliminary data.</text>
</comment>
<reference evidence="2" key="1">
    <citation type="submission" date="2021-01" db="EMBL/GenBank/DDBJ databases">
        <title>Whole genome shotgun sequence of Planobispora rosea NBRC 15558.</title>
        <authorList>
            <person name="Komaki H."/>
            <person name="Tamura T."/>
        </authorList>
    </citation>
    <scope>NUCLEOTIDE SEQUENCE</scope>
    <source>
        <strain evidence="2">NBRC 15558</strain>
    </source>
</reference>